<protein>
    <submittedName>
        <fullName evidence="9">ABC-type multidrug transport system fused ATPase/permease subunit</fullName>
    </submittedName>
</protein>
<evidence type="ECO:0000256" key="1">
    <source>
        <dbReference type="ARBA" id="ARBA00004651"/>
    </source>
</evidence>
<name>A0A495XYR9_9MICO</name>
<keyword evidence="3 6" id="KW-1133">Transmembrane helix</keyword>
<keyword evidence="2 6" id="KW-0812">Transmembrane</keyword>
<dbReference type="GO" id="GO:0005524">
    <property type="term" value="F:ATP binding"/>
    <property type="evidence" value="ECO:0007669"/>
    <property type="project" value="InterPro"/>
</dbReference>
<dbReference type="InterPro" id="IPR039421">
    <property type="entry name" value="Type_1_exporter"/>
</dbReference>
<evidence type="ECO:0000256" key="5">
    <source>
        <dbReference type="SAM" id="MobiDB-lite"/>
    </source>
</evidence>
<evidence type="ECO:0000259" key="8">
    <source>
        <dbReference type="PROSITE" id="PS50929"/>
    </source>
</evidence>
<accession>A0A495XYR9</accession>
<dbReference type="GO" id="GO:0015421">
    <property type="term" value="F:ABC-type oligopeptide transporter activity"/>
    <property type="evidence" value="ECO:0007669"/>
    <property type="project" value="TreeGrafter"/>
</dbReference>
<dbReference type="PROSITE" id="PS50929">
    <property type="entry name" value="ABC_TM1F"/>
    <property type="match status" value="1"/>
</dbReference>
<feature type="compositionally biased region" description="Low complexity" evidence="5">
    <location>
        <begin position="628"/>
        <end position="655"/>
    </location>
</feature>
<feature type="transmembrane region" description="Helical" evidence="6">
    <location>
        <begin position="294"/>
        <end position="314"/>
    </location>
</feature>
<reference evidence="9 10" key="1">
    <citation type="submission" date="2018-10" db="EMBL/GenBank/DDBJ databases">
        <title>Sequencing the genomes of 1000 actinobacteria strains.</title>
        <authorList>
            <person name="Klenk H.-P."/>
        </authorList>
    </citation>
    <scope>NUCLEOTIDE SEQUENCE [LARGE SCALE GENOMIC DNA]</scope>
    <source>
        <strain evidence="9 10">DSM 44267</strain>
    </source>
</reference>
<dbReference type="PANTHER" id="PTHR43394:SF1">
    <property type="entry name" value="ATP-BINDING CASSETTE SUB-FAMILY B MEMBER 10, MITOCHONDRIAL"/>
    <property type="match status" value="1"/>
</dbReference>
<dbReference type="GO" id="GO:0005886">
    <property type="term" value="C:plasma membrane"/>
    <property type="evidence" value="ECO:0007669"/>
    <property type="project" value="UniProtKB-SubCell"/>
</dbReference>
<sequence length="675" mass="72012">MRDFPPVTRAFGSSSSDAGSPGHVDEPDTRTPRAFLAWMVRQQGGLFWFGLFVAVIWMVPQTLGPWIVGRAIDTGIVAGDQGETTRWLVVLGVVTVGGALSGVFFHTVIVREWLIALYGTTQLVTRKALQLGHVLTRRTPTGEVLSVSGSDGDQFGALMEITTRAVSQLLAYLVVAGIVLSTSVRMGLLVLVSAPLLVLLGAPLLRPMQRWQGVERSRNSELTSMATDIVAGLRILRGIGGEETFGGNYAGQSQGVRRAGVMGGRWLAAVESVGVLLSGGFVVALLWLGTREVAVGRLTVGELVSFLGYGLFLVQPMRTFVEFAQKWTRSVVSARKAVAVYEQRSPWRDPVDPKHLRSDAVVVDEASGVHVAPGRLTMVVSSVPDDSAALADRLGRYLSGDQDPLVSAELPEGLKGRAARAARAEREAARAAQAASDEQRASEPWGVTVGGVDLSDVPLDEVRRHIFVSDTAPQVFKGTLREAVDPHDRLTREQAERALFTAAADDVFDALPGGWQGELDERGRGLSGGQRQRLVLMRALAVDPEVLVLVEPTSAVDAHTEARIAERLGPHRAGRTTVVMTASPLLLHHADEVALMVDGREVDRGRHAELLSRSEAYRSVVVRGEVAASAAATPADEGAAGGSDPTSGSSTGPSTEQLETETAHWTAVTGAEATR</sequence>
<evidence type="ECO:0000259" key="7">
    <source>
        <dbReference type="PROSITE" id="PS50893"/>
    </source>
</evidence>
<evidence type="ECO:0000256" key="4">
    <source>
        <dbReference type="ARBA" id="ARBA00023136"/>
    </source>
</evidence>
<feature type="region of interest" description="Disordered" evidence="5">
    <location>
        <begin position="1"/>
        <end position="27"/>
    </location>
</feature>
<dbReference type="AlphaFoldDB" id="A0A495XYR9"/>
<evidence type="ECO:0000313" key="9">
    <source>
        <dbReference type="EMBL" id="RKT78315.1"/>
    </source>
</evidence>
<comment type="caution">
    <text evidence="9">The sequence shown here is derived from an EMBL/GenBank/DDBJ whole genome shotgun (WGS) entry which is preliminary data.</text>
</comment>
<dbReference type="Gene3D" id="3.40.50.300">
    <property type="entry name" value="P-loop containing nucleotide triphosphate hydrolases"/>
    <property type="match status" value="1"/>
</dbReference>
<evidence type="ECO:0000256" key="3">
    <source>
        <dbReference type="ARBA" id="ARBA00022989"/>
    </source>
</evidence>
<dbReference type="Pfam" id="PF00005">
    <property type="entry name" value="ABC_tran"/>
    <property type="match status" value="1"/>
</dbReference>
<dbReference type="GO" id="GO:0016887">
    <property type="term" value="F:ATP hydrolysis activity"/>
    <property type="evidence" value="ECO:0007669"/>
    <property type="project" value="InterPro"/>
</dbReference>
<evidence type="ECO:0000313" key="10">
    <source>
        <dbReference type="Proteomes" id="UP000278440"/>
    </source>
</evidence>
<dbReference type="Pfam" id="PF00664">
    <property type="entry name" value="ABC_membrane"/>
    <property type="match status" value="1"/>
</dbReference>
<dbReference type="EMBL" id="RBXT01000001">
    <property type="protein sequence ID" value="RKT78315.1"/>
    <property type="molecule type" value="Genomic_DNA"/>
</dbReference>
<dbReference type="InterPro" id="IPR036640">
    <property type="entry name" value="ABC1_TM_sf"/>
</dbReference>
<feature type="transmembrane region" description="Helical" evidence="6">
    <location>
        <begin position="161"/>
        <end position="180"/>
    </location>
</feature>
<dbReference type="Proteomes" id="UP000278440">
    <property type="component" value="Unassembled WGS sequence"/>
</dbReference>
<feature type="transmembrane region" description="Helical" evidence="6">
    <location>
        <begin position="266"/>
        <end position="288"/>
    </location>
</feature>
<comment type="subcellular location">
    <subcellularLocation>
        <location evidence="1">Cell membrane</location>
        <topology evidence="1">Multi-pass membrane protein</topology>
    </subcellularLocation>
</comment>
<feature type="region of interest" description="Disordered" evidence="5">
    <location>
        <begin position="628"/>
        <end position="675"/>
    </location>
</feature>
<proteinExistence type="predicted"/>
<feature type="domain" description="ABC transmembrane type-1" evidence="8">
    <location>
        <begin position="48"/>
        <end position="329"/>
    </location>
</feature>
<dbReference type="InterPro" id="IPR003439">
    <property type="entry name" value="ABC_transporter-like_ATP-bd"/>
</dbReference>
<keyword evidence="4 6" id="KW-0472">Membrane</keyword>
<feature type="transmembrane region" description="Helical" evidence="6">
    <location>
        <begin position="46"/>
        <end position="67"/>
    </location>
</feature>
<feature type="domain" description="ABC transporter" evidence="7">
    <location>
        <begin position="335"/>
        <end position="623"/>
    </location>
</feature>
<dbReference type="CDD" id="cd07346">
    <property type="entry name" value="ABC_6TM_exporters"/>
    <property type="match status" value="1"/>
</dbReference>
<dbReference type="PROSITE" id="PS50893">
    <property type="entry name" value="ABC_TRANSPORTER_2"/>
    <property type="match status" value="1"/>
</dbReference>
<dbReference type="InterPro" id="IPR027417">
    <property type="entry name" value="P-loop_NTPase"/>
</dbReference>
<gene>
    <name evidence="9" type="ORF">DFJ68_1758</name>
</gene>
<dbReference type="InterPro" id="IPR011527">
    <property type="entry name" value="ABC1_TM_dom"/>
</dbReference>
<dbReference type="PANTHER" id="PTHR43394">
    <property type="entry name" value="ATP-DEPENDENT PERMEASE MDL1, MITOCHONDRIAL"/>
    <property type="match status" value="1"/>
</dbReference>
<evidence type="ECO:0000256" key="6">
    <source>
        <dbReference type="SAM" id="Phobius"/>
    </source>
</evidence>
<dbReference type="SUPFAM" id="SSF52540">
    <property type="entry name" value="P-loop containing nucleoside triphosphate hydrolases"/>
    <property type="match status" value="1"/>
</dbReference>
<dbReference type="Gene3D" id="1.20.1560.10">
    <property type="entry name" value="ABC transporter type 1, transmembrane domain"/>
    <property type="match status" value="1"/>
</dbReference>
<feature type="transmembrane region" description="Helical" evidence="6">
    <location>
        <begin position="87"/>
        <end position="109"/>
    </location>
</feature>
<evidence type="ECO:0000256" key="2">
    <source>
        <dbReference type="ARBA" id="ARBA00022692"/>
    </source>
</evidence>
<dbReference type="RefSeq" id="WP_211333303.1">
    <property type="nucleotide sequence ID" value="NZ_RBXT01000001.1"/>
</dbReference>
<dbReference type="SUPFAM" id="SSF90123">
    <property type="entry name" value="ABC transporter transmembrane region"/>
    <property type="match status" value="1"/>
</dbReference>
<keyword evidence="10" id="KW-1185">Reference proteome</keyword>
<organism evidence="9 10">
    <name type="scientific">Terracoccus luteus</name>
    <dbReference type="NCBI Taxonomy" id="53356"/>
    <lineage>
        <taxon>Bacteria</taxon>
        <taxon>Bacillati</taxon>
        <taxon>Actinomycetota</taxon>
        <taxon>Actinomycetes</taxon>
        <taxon>Micrococcales</taxon>
        <taxon>Intrasporangiaceae</taxon>
        <taxon>Terracoccus</taxon>
    </lineage>
</organism>